<accession>A0ABS7NXU6</accession>
<evidence type="ECO:0000256" key="1">
    <source>
        <dbReference type="SAM" id="MobiDB-lite"/>
    </source>
</evidence>
<feature type="compositionally biased region" description="Basic residues" evidence="1">
    <location>
        <begin position="1"/>
        <end position="14"/>
    </location>
</feature>
<sequence length="398" mass="41413">MRSLRPFRYRRRGSHHEQVTAEPPRHSTGSRSGGRQLLQHHRTPFTPSRFVGDNASGVTNVPDLSPVDTSSPWDRDHEGDDYDATTPAWSAATRIDDAPRRRRSVPATQFLVAATDPDTVDEVAPRRTGAHRIPAPPTALKGRVAVVAVAAGAVVSAGQAAVAGNQPAERSDVSEYALAAGQAPAAAAGVVDAGAPAILDTAAPTSDSLPTATSTGAPISAPSKSAAPQILNVAAPVDLSQFDQLLAKGQRFLAEREAREAAARRPLFALPALGTYTSGFGARWGTLHAGVDIANAIGTPVYAVADGTVIDSGPAAGFGLWIRLQHADGTITVYGHIDSSEVQVGQTVMAGDEIAKMGNRGQSTGPHLHFEVHLPGENKIDPLPWLATRGISLGPAGD</sequence>
<dbReference type="Proteomes" id="UP001520140">
    <property type="component" value="Unassembled WGS sequence"/>
</dbReference>
<feature type="compositionally biased region" description="Basic and acidic residues" evidence="1">
    <location>
        <begin position="15"/>
        <end position="25"/>
    </location>
</feature>
<evidence type="ECO:0000313" key="3">
    <source>
        <dbReference type="EMBL" id="MBY6322880.1"/>
    </source>
</evidence>
<evidence type="ECO:0000259" key="2">
    <source>
        <dbReference type="Pfam" id="PF01551"/>
    </source>
</evidence>
<feature type="domain" description="M23ase beta-sheet core" evidence="2">
    <location>
        <begin position="287"/>
        <end position="382"/>
    </location>
</feature>
<dbReference type="Pfam" id="PF01551">
    <property type="entry name" value="Peptidase_M23"/>
    <property type="match status" value="1"/>
</dbReference>
<dbReference type="PANTHER" id="PTHR21666">
    <property type="entry name" value="PEPTIDASE-RELATED"/>
    <property type="match status" value="1"/>
</dbReference>
<evidence type="ECO:0000313" key="4">
    <source>
        <dbReference type="Proteomes" id="UP001520140"/>
    </source>
</evidence>
<dbReference type="InterPro" id="IPR050570">
    <property type="entry name" value="Cell_wall_metabolism_enzyme"/>
</dbReference>
<protein>
    <submittedName>
        <fullName evidence="3">M23 family metallopeptidase</fullName>
    </submittedName>
</protein>
<comment type="caution">
    <text evidence="3">The sequence shown here is derived from an EMBL/GenBank/DDBJ whole genome shotgun (WGS) entry which is preliminary data.</text>
</comment>
<dbReference type="EMBL" id="JABUKG010000028">
    <property type="protein sequence ID" value="MBY6322880.1"/>
    <property type="molecule type" value="Genomic_DNA"/>
</dbReference>
<organism evidence="3 4">
    <name type="scientific">Rhodococcoides kroppenstedtii</name>
    <dbReference type="NCBI Taxonomy" id="293050"/>
    <lineage>
        <taxon>Bacteria</taxon>
        <taxon>Bacillati</taxon>
        <taxon>Actinomycetota</taxon>
        <taxon>Actinomycetes</taxon>
        <taxon>Mycobacteriales</taxon>
        <taxon>Nocardiaceae</taxon>
        <taxon>Rhodococcoides</taxon>
    </lineage>
</organism>
<dbReference type="CDD" id="cd12797">
    <property type="entry name" value="M23_peptidase"/>
    <property type="match status" value="1"/>
</dbReference>
<reference evidence="3 4" key="1">
    <citation type="submission" date="2020-06" db="EMBL/GenBank/DDBJ databases">
        <title>Taxonomy, biology and ecology of Rhodococcus bacteria occurring in California pistachio and other woody hosts as revealed by genome sequence analyses.</title>
        <authorList>
            <person name="Gai Y."/>
            <person name="Riely B."/>
        </authorList>
    </citation>
    <scope>NUCLEOTIDE SEQUENCE [LARGE SCALE GENOMIC DNA]</scope>
    <source>
        <strain evidence="3 4">BP-284</strain>
    </source>
</reference>
<gene>
    <name evidence="3" type="ORF">HQ605_18870</name>
</gene>
<feature type="region of interest" description="Disordered" evidence="1">
    <location>
        <begin position="1"/>
        <end position="88"/>
    </location>
</feature>
<name>A0ABS7NXU6_9NOCA</name>
<dbReference type="InterPro" id="IPR011055">
    <property type="entry name" value="Dup_hybrid_motif"/>
</dbReference>
<dbReference type="InterPro" id="IPR016047">
    <property type="entry name" value="M23ase_b-sheet_dom"/>
</dbReference>
<proteinExistence type="predicted"/>
<dbReference type="SUPFAM" id="SSF51261">
    <property type="entry name" value="Duplicated hybrid motif"/>
    <property type="match status" value="1"/>
</dbReference>
<dbReference type="PANTHER" id="PTHR21666:SF270">
    <property type="entry name" value="MUREIN HYDROLASE ACTIVATOR ENVC"/>
    <property type="match status" value="1"/>
</dbReference>
<keyword evidence="4" id="KW-1185">Reference proteome</keyword>
<dbReference type="Gene3D" id="2.70.70.10">
    <property type="entry name" value="Glucose Permease (Domain IIA)"/>
    <property type="match status" value="1"/>
</dbReference>